<dbReference type="SUPFAM" id="SSF101447">
    <property type="entry name" value="Formin homology 2 domain (FH2 domain)"/>
    <property type="match status" value="1"/>
</dbReference>
<evidence type="ECO:0000313" key="3">
    <source>
        <dbReference type="Proteomes" id="UP001151760"/>
    </source>
</evidence>
<proteinExistence type="predicted"/>
<keyword evidence="3" id="KW-1185">Reference proteome</keyword>
<organism evidence="2 3">
    <name type="scientific">Tanacetum coccineum</name>
    <dbReference type="NCBI Taxonomy" id="301880"/>
    <lineage>
        <taxon>Eukaryota</taxon>
        <taxon>Viridiplantae</taxon>
        <taxon>Streptophyta</taxon>
        <taxon>Embryophyta</taxon>
        <taxon>Tracheophyta</taxon>
        <taxon>Spermatophyta</taxon>
        <taxon>Magnoliopsida</taxon>
        <taxon>eudicotyledons</taxon>
        <taxon>Gunneridae</taxon>
        <taxon>Pentapetalae</taxon>
        <taxon>asterids</taxon>
        <taxon>campanulids</taxon>
        <taxon>Asterales</taxon>
        <taxon>Asteraceae</taxon>
        <taxon>Asteroideae</taxon>
        <taxon>Anthemideae</taxon>
        <taxon>Anthemidinae</taxon>
        <taxon>Tanacetum</taxon>
    </lineage>
</organism>
<reference evidence="2" key="1">
    <citation type="journal article" date="2022" name="Int. J. Mol. Sci.">
        <title>Draft Genome of Tanacetum Coccineum: Genomic Comparison of Closely Related Tanacetum-Family Plants.</title>
        <authorList>
            <person name="Yamashiro T."/>
            <person name="Shiraishi A."/>
            <person name="Nakayama K."/>
            <person name="Satake H."/>
        </authorList>
    </citation>
    <scope>NUCLEOTIDE SEQUENCE</scope>
</reference>
<name>A0ABQ5IE83_9ASTR</name>
<feature type="compositionally biased region" description="Low complexity" evidence="1">
    <location>
        <begin position="175"/>
        <end position="189"/>
    </location>
</feature>
<evidence type="ECO:0000256" key="1">
    <source>
        <dbReference type="SAM" id="MobiDB-lite"/>
    </source>
</evidence>
<evidence type="ECO:0000313" key="2">
    <source>
        <dbReference type="EMBL" id="GJT98451.1"/>
    </source>
</evidence>
<protein>
    <submittedName>
        <fullName evidence="2">Uncharacterized protein</fullName>
    </submittedName>
</protein>
<reference evidence="2" key="2">
    <citation type="submission" date="2022-01" db="EMBL/GenBank/DDBJ databases">
        <authorList>
            <person name="Yamashiro T."/>
            <person name="Shiraishi A."/>
            <person name="Satake H."/>
            <person name="Nakayama K."/>
        </authorList>
    </citation>
    <scope>NUCLEOTIDE SEQUENCE</scope>
</reference>
<comment type="caution">
    <text evidence="2">The sequence shown here is derived from an EMBL/GenBank/DDBJ whole genome shotgun (WGS) entry which is preliminary data.</text>
</comment>
<accession>A0ABQ5IE83</accession>
<gene>
    <name evidence="2" type="ORF">Tco_1093969</name>
</gene>
<sequence>MTTLVIDLTMSQHVCKTVQAPLPTSTATVTTITTTTSLPLPPPQPQQSTTDPILVRRIGKLEQHMANLLQDNLALGERLDKHGTRLYNLEKLDIPYKVSQAVDEIVTDAVGWAMQAPLRARFRDLPIVDMKEILQQQILAEQEEARKKRRKRRDAPRSPPGSPPSQPPPPPPPAGASGAPGTSGASGSSQLLPPPPPPSTDESIGIAGAQELSPSDDMMHDDSAPDEQWKTLPEEERLATPEPTWTILPSNVSDVENNWASALASSYESPAENSLLAKTGDMTTFLNWYCHQINKSKLTRADLEGQAYEVVKVFYPDTIHLQFQMEECHKMLIDQVDWQIRKEIKSESILGNKVSMPVISISKMKAARYPDFSLELLVPEQMWIKDVCTYDISANEIVLSKSRLPRTTIAEKDFKNLYPSDFEDLNLLLLQNHLDHLFGLDKWMLLTAVKLWTRNLVIRQRVEDFQLGIESYQTQLNLTKPGWDTTGYEFKHDYTIIESPRAFSDGTLTRILETLDYKVKEFKIKRLNPGMNMRFWTEKDVPRSNEFITAIERRLKTRRIYQNLECFVGRRARDIDYRLL</sequence>
<dbReference type="EMBL" id="BQNB010020676">
    <property type="protein sequence ID" value="GJT98451.1"/>
    <property type="molecule type" value="Genomic_DNA"/>
</dbReference>
<dbReference type="Proteomes" id="UP001151760">
    <property type="component" value="Unassembled WGS sequence"/>
</dbReference>
<feature type="region of interest" description="Disordered" evidence="1">
    <location>
        <begin position="143"/>
        <end position="205"/>
    </location>
</feature>
<feature type="compositionally biased region" description="Pro residues" evidence="1">
    <location>
        <begin position="157"/>
        <end position="174"/>
    </location>
</feature>